<name>A0A210PT52_MIZYE</name>
<evidence type="ECO:0000256" key="1">
    <source>
        <dbReference type="ARBA" id="ARBA00004496"/>
    </source>
</evidence>
<dbReference type="Gene3D" id="3.40.50.720">
    <property type="entry name" value="NAD(P)-binding Rossmann-like Domain"/>
    <property type="match status" value="1"/>
</dbReference>
<dbReference type="EMBL" id="NEDP02005515">
    <property type="protein sequence ID" value="OWF39680.1"/>
    <property type="molecule type" value="Genomic_DNA"/>
</dbReference>
<dbReference type="Pfam" id="PF00106">
    <property type="entry name" value="adh_short"/>
    <property type="match status" value="1"/>
</dbReference>
<dbReference type="PANTHER" id="PTHR44085:SF2">
    <property type="entry name" value="SEPIAPTERIN REDUCTASE"/>
    <property type="match status" value="1"/>
</dbReference>
<dbReference type="GO" id="GO:0005737">
    <property type="term" value="C:cytoplasm"/>
    <property type="evidence" value="ECO:0007669"/>
    <property type="project" value="UniProtKB-SubCell"/>
</dbReference>
<dbReference type="SUPFAM" id="SSF51735">
    <property type="entry name" value="NAD(P)-binding Rossmann-fold domains"/>
    <property type="match status" value="1"/>
</dbReference>
<comment type="subcellular location">
    <subcellularLocation>
        <location evidence="1">Cytoplasm</location>
    </subcellularLocation>
</comment>
<dbReference type="InterPro" id="IPR002347">
    <property type="entry name" value="SDR_fam"/>
</dbReference>
<gene>
    <name evidence="5" type="ORF">KP79_PYT19101</name>
</gene>
<dbReference type="OrthoDB" id="153074at2759"/>
<evidence type="ECO:0000313" key="5">
    <source>
        <dbReference type="EMBL" id="OWF39680.1"/>
    </source>
</evidence>
<sequence length="264" mass="29227">MEKHKNVFLKKSFVVITGASRGLGRCMALQFGGKFPSGSVLVLMARNADALTSVRSDMLSAAPNINVVVMQYDQGNVENIKEIFNDLLAGNNFSKNDFEQYMIVHNCATVGDVTKKSLELSDSTSVRKYFDINLTGMILLNTSFFQTFSDSTKSRVVINMTSSATTTPLGYMQLYCAGKAARDMFMRVLAVEEPSLRILTFSPASSDTALRREVENLCPDKSMTDALKRFREDGTTKPPESQISKLVQILEENTFENAAYLSGK</sequence>
<dbReference type="Proteomes" id="UP000242188">
    <property type="component" value="Unassembled WGS sequence"/>
</dbReference>
<keyword evidence="3" id="KW-0521">NADP</keyword>
<proteinExistence type="predicted"/>
<organism evidence="5 6">
    <name type="scientific">Mizuhopecten yessoensis</name>
    <name type="common">Japanese scallop</name>
    <name type="synonym">Patinopecten yessoensis</name>
    <dbReference type="NCBI Taxonomy" id="6573"/>
    <lineage>
        <taxon>Eukaryota</taxon>
        <taxon>Metazoa</taxon>
        <taxon>Spiralia</taxon>
        <taxon>Lophotrochozoa</taxon>
        <taxon>Mollusca</taxon>
        <taxon>Bivalvia</taxon>
        <taxon>Autobranchia</taxon>
        <taxon>Pteriomorphia</taxon>
        <taxon>Pectinida</taxon>
        <taxon>Pectinoidea</taxon>
        <taxon>Pectinidae</taxon>
        <taxon>Mizuhopecten</taxon>
    </lineage>
</organism>
<evidence type="ECO:0000256" key="4">
    <source>
        <dbReference type="ARBA" id="ARBA00023002"/>
    </source>
</evidence>
<keyword evidence="6" id="KW-1185">Reference proteome</keyword>
<evidence type="ECO:0000256" key="3">
    <source>
        <dbReference type="ARBA" id="ARBA00022857"/>
    </source>
</evidence>
<evidence type="ECO:0000313" key="6">
    <source>
        <dbReference type="Proteomes" id="UP000242188"/>
    </source>
</evidence>
<accession>A0A210PT52</accession>
<reference evidence="5 6" key="1">
    <citation type="journal article" date="2017" name="Nat. Ecol. Evol.">
        <title>Scallop genome provides insights into evolution of bilaterian karyotype and development.</title>
        <authorList>
            <person name="Wang S."/>
            <person name="Zhang J."/>
            <person name="Jiao W."/>
            <person name="Li J."/>
            <person name="Xun X."/>
            <person name="Sun Y."/>
            <person name="Guo X."/>
            <person name="Huan P."/>
            <person name="Dong B."/>
            <person name="Zhang L."/>
            <person name="Hu X."/>
            <person name="Sun X."/>
            <person name="Wang J."/>
            <person name="Zhao C."/>
            <person name="Wang Y."/>
            <person name="Wang D."/>
            <person name="Huang X."/>
            <person name="Wang R."/>
            <person name="Lv J."/>
            <person name="Li Y."/>
            <person name="Zhang Z."/>
            <person name="Liu B."/>
            <person name="Lu W."/>
            <person name="Hui Y."/>
            <person name="Liang J."/>
            <person name="Zhou Z."/>
            <person name="Hou R."/>
            <person name="Li X."/>
            <person name="Liu Y."/>
            <person name="Li H."/>
            <person name="Ning X."/>
            <person name="Lin Y."/>
            <person name="Zhao L."/>
            <person name="Xing Q."/>
            <person name="Dou J."/>
            <person name="Li Y."/>
            <person name="Mao J."/>
            <person name="Guo H."/>
            <person name="Dou H."/>
            <person name="Li T."/>
            <person name="Mu C."/>
            <person name="Jiang W."/>
            <person name="Fu Q."/>
            <person name="Fu X."/>
            <person name="Miao Y."/>
            <person name="Liu J."/>
            <person name="Yu Q."/>
            <person name="Li R."/>
            <person name="Liao H."/>
            <person name="Li X."/>
            <person name="Kong Y."/>
            <person name="Jiang Z."/>
            <person name="Chourrout D."/>
            <person name="Li R."/>
            <person name="Bao Z."/>
        </authorList>
    </citation>
    <scope>NUCLEOTIDE SEQUENCE [LARGE SCALE GENOMIC DNA]</scope>
    <source>
        <strain evidence="5 6">PY_sf001</strain>
    </source>
</reference>
<dbReference type="AlphaFoldDB" id="A0A210PT52"/>
<dbReference type="InterPro" id="IPR036291">
    <property type="entry name" value="NAD(P)-bd_dom_sf"/>
</dbReference>
<dbReference type="PANTHER" id="PTHR44085">
    <property type="entry name" value="SEPIAPTERIN REDUCTASE"/>
    <property type="match status" value="1"/>
</dbReference>
<dbReference type="PRINTS" id="PR00081">
    <property type="entry name" value="GDHRDH"/>
</dbReference>
<keyword evidence="4" id="KW-0560">Oxidoreductase</keyword>
<dbReference type="InterPro" id="IPR051721">
    <property type="entry name" value="Biopterin_syn/organic_redct"/>
</dbReference>
<protein>
    <submittedName>
        <fullName evidence="5">Sepiapterin reductase</fullName>
    </submittedName>
</protein>
<keyword evidence="2" id="KW-0963">Cytoplasm</keyword>
<evidence type="ECO:0000256" key="2">
    <source>
        <dbReference type="ARBA" id="ARBA00022490"/>
    </source>
</evidence>
<dbReference type="STRING" id="6573.A0A210PT52"/>
<dbReference type="GO" id="GO:0004757">
    <property type="term" value="F:sepiapterin reductase (NADP+) activity"/>
    <property type="evidence" value="ECO:0007669"/>
    <property type="project" value="TreeGrafter"/>
</dbReference>
<dbReference type="GO" id="GO:0006729">
    <property type="term" value="P:tetrahydrobiopterin biosynthetic process"/>
    <property type="evidence" value="ECO:0007669"/>
    <property type="project" value="TreeGrafter"/>
</dbReference>
<comment type="caution">
    <text evidence="5">The sequence shown here is derived from an EMBL/GenBank/DDBJ whole genome shotgun (WGS) entry which is preliminary data.</text>
</comment>